<keyword evidence="1" id="KW-1133">Transmembrane helix</keyword>
<keyword evidence="1" id="KW-0812">Transmembrane</keyword>
<keyword evidence="3" id="KW-1185">Reference proteome</keyword>
<sequence length="233" mass="26288">MSTNWNMLAAIGQLIGAGATLIGSLGAICAAYYSAKLLKETKKSQKESIELASAQVKLTEKQSELDLRLSWNIDQENALLVIRAINIKSIPVEIEAVRLSLFSVDNEHPIELPSEEHSRPQLLNSGQKKTICLTPQSLFDYCSHIYRDNFSNHLLDSDAGKPEFTLTSSFMDSVGTSHELTIDFQLFIEKGKIQYKCYDKDKDDILCLDITKQLAKNILDHVTREHYLDLQRI</sequence>
<proteinExistence type="predicted"/>
<accession>A0A1M4U9T0</accession>
<name>A0A1M4U9T0_9BACL</name>
<dbReference type="Proteomes" id="UP000184476">
    <property type="component" value="Unassembled WGS sequence"/>
</dbReference>
<dbReference type="EMBL" id="FQVL01000001">
    <property type="protein sequence ID" value="SHE53485.1"/>
    <property type="molecule type" value="Genomic_DNA"/>
</dbReference>
<evidence type="ECO:0000313" key="2">
    <source>
        <dbReference type="EMBL" id="SHE53485.1"/>
    </source>
</evidence>
<dbReference type="RefSeq" id="WP_073152503.1">
    <property type="nucleotide sequence ID" value="NZ_FQVL01000001.1"/>
</dbReference>
<organism evidence="2 3">
    <name type="scientific">Seinonella peptonophila</name>
    <dbReference type="NCBI Taxonomy" id="112248"/>
    <lineage>
        <taxon>Bacteria</taxon>
        <taxon>Bacillati</taxon>
        <taxon>Bacillota</taxon>
        <taxon>Bacilli</taxon>
        <taxon>Bacillales</taxon>
        <taxon>Thermoactinomycetaceae</taxon>
        <taxon>Seinonella</taxon>
    </lineage>
</organism>
<reference evidence="2 3" key="1">
    <citation type="submission" date="2016-11" db="EMBL/GenBank/DDBJ databases">
        <authorList>
            <person name="Jaros S."/>
            <person name="Januszkiewicz K."/>
            <person name="Wedrychowicz H."/>
        </authorList>
    </citation>
    <scope>NUCLEOTIDE SEQUENCE [LARGE SCALE GENOMIC DNA]</scope>
    <source>
        <strain evidence="2 3">DSM 44666</strain>
    </source>
</reference>
<evidence type="ECO:0000256" key="1">
    <source>
        <dbReference type="SAM" id="Phobius"/>
    </source>
</evidence>
<keyword evidence="1" id="KW-0472">Membrane</keyword>
<protein>
    <submittedName>
        <fullName evidence="2">Uncharacterized protein</fullName>
    </submittedName>
</protein>
<evidence type="ECO:0000313" key="3">
    <source>
        <dbReference type="Proteomes" id="UP000184476"/>
    </source>
</evidence>
<feature type="transmembrane region" description="Helical" evidence="1">
    <location>
        <begin position="6"/>
        <end position="33"/>
    </location>
</feature>
<dbReference type="AlphaFoldDB" id="A0A1M4U9T0"/>
<gene>
    <name evidence="2" type="ORF">SAMN05444392_101889</name>
</gene>